<evidence type="ECO:0000256" key="6">
    <source>
        <dbReference type="SAM" id="Phobius"/>
    </source>
</evidence>
<dbReference type="GO" id="GO:0016020">
    <property type="term" value="C:membrane"/>
    <property type="evidence" value="ECO:0007669"/>
    <property type="project" value="UniProtKB-SubCell"/>
</dbReference>
<keyword evidence="3 6" id="KW-1133">Transmembrane helix</keyword>
<dbReference type="AlphaFoldDB" id="A0A8H6CKY8"/>
<feature type="transmembrane region" description="Helical" evidence="6">
    <location>
        <begin position="97"/>
        <end position="123"/>
    </location>
</feature>
<feature type="transmembrane region" description="Helical" evidence="6">
    <location>
        <begin position="143"/>
        <end position="168"/>
    </location>
</feature>
<keyword evidence="4 6" id="KW-0472">Membrane</keyword>
<dbReference type="PANTHER" id="PTHR33048:SF134">
    <property type="entry name" value="INTEGRAL MEMBRANE PROTEIN"/>
    <property type="match status" value="1"/>
</dbReference>
<evidence type="ECO:0000256" key="5">
    <source>
        <dbReference type="ARBA" id="ARBA00038359"/>
    </source>
</evidence>
<dbReference type="RefSeq" id="XP_037154149.1">
    <property type="nucleotide sequence ID" value="XM_037301332.1"/>
</dbReference>
<dbReference type="InterPro" id="IPR052337">
    <property type="entry name" value="SAT4-like"/>
</dbReference>
<evidence type="ECO:0000259" key="7">
    <source>
        <dbReference type="Pfam" id="PF20684"/>
    </source>
</evidence>
<comment type="subcellular location">
    <subcellularLocation>
        <location evidence="1">Membrane</location>
        <topology evidence="1">Multi-pass membrane protein</topology>
    </subcellularLocation>
</comment>
<dbReference type="GeneID" id="59338870"/>
<dbReference type="Proteomes" id="UP000593566">
    <property type="component" value="Unassembled WGS sequence"/>
</dbReference>
<sequence>MADSAGKMYALALVLSLLTIVVTALRFYARRMKQAALSWDDYMILPALHTGIREDGFPVFDHRLEVFEQVELLSSTCPHQLTGAVRIFKGTFVKPSVWTMIGVVVVWTLGFFFANLFQCWPLWIDWTDFGFTPQNCINTNAMYLAQAWSDVLTDLIILTLPLPCIWVMQLPARHKAAVSGMFLLGGLTVGAGIAKLVVFNKVVQELDLGFLDISYMNTPLVYWPMVESCMGVVGACLPLLRPLFVGASSNGFMRSLKSVKIASLNLNEDALKQLEDDSPGAPGSTTAFTKFGSESTVVPSNAEYSSYENIAPKAHRIDSLDSLKLDAEKDTHLNGARRGDDYV</sequence>
<dbReference type="Pfam" id="PF20684">
    <property type="entry name" value="Fung_rhodopsin"/>
    <property type="match status" value="1"/>
</dbReference>
<gene>
    <name evidence="8" type="ORF">HO133_010480</name>
</gene>
<keyword evidence="9" id="KW-1185">Reference proteome</keyword>
<dbReference type="InterPro" id="IPR049326">
    <property type="entry name" value="Rhodopsin_dom_fungi"/>
</dbReference>
<feature type="transmembrane region" description="Helical" evidence="6">
    <location>
        <begin position="220"/>
        <end position="240"/>
    </location>
</feature>
<organism evidence="8 9">
    <name type="scientific">Letharia lupina</name>
    <dbReference type="NCBI Taxonomy" id="560253"/>
    <lineage>
        <taxon>Eukaryota</taxon>
        <taxon>Fungi</taxon>
        <taxon>Dikarya</taxon>
        <taxon>Ascomycota</taxon>
        <taxon>Pezizomycotina</taxon>
        <taxon>Lecanoromycetes</taxon>
        <taxon>OSLEUM clade</taxon>
        <taxon>Lecanoromycetidae</taxon>
        <taxon>Lecanorales</taxon>
        <taxon>Lecanorineae</taxon>
        <taxon>Parmeliaceae</taxon>
        <taxon>Letharia</taxon>
    </lineage>
</organism>
<dbReference type="PANTHER" id="PTHR33048">
    <property type="entry name" value="PTH11-LIKE INTEGRAL MEMBRANE PROTEIN (AFU_ORTHOLOGUE AFUA_5G11245)"/>
    <property type="match status" value="1"/>
</dbReference>
<comment type="caution">
    <text evidence="8">The sequence shown here is derived from an EMBL/GenBank/DDBJ whole genome shotgun (WGS) entry which is preliminary data.</text>
</comment>
<name>A0A8H6CKY8_9LECA</name>
<feature type="transmembrane region" description="Helical" evidence="6">
    <location>
        <begin position="6"/>
        <end position="29"/>
    </location>
</feature>
<feature type="domain" description="Rhodopsin" evidence="7">
    <location>
        <begin position="85"/>
        <end position="244"/>
    </location>
</feature>
<feature type="transmembrane region" description="Helical" evidence="6">
    <location>
        <begin position="180"/>
        <end position="200"/>
    </location>
</feature>
<evidence type="ECO:0000256" key="2">
    <source>
        <dbReference type="ARBA" id="ARBA00022692"/>
    </source>
</evidence>
<comment type="similarity">
    <text evidence="5">Belongs to the SAT4 family.</text>
</comment>
<accession>A0A8H6CKY8</accession>
<evidence type="ECO:0000256" key="4">
    <source>
        <dbReference type="ARBA" id="ARBA00023136"/>
    </source>
</evidence>
<protein>
    <recommendedName>
        <fullName evidence="7">Rhodopsin domain-containing protein</fullName>
    </recommendedName>
</protein>
<proteinExistence type="inferred from homology"/>
<evidence type="ECO:0000256" key="1">
    <source>
        <dbReference type="ARBA" id="ARBA00004141"/>
    </source>
</evidence>
<evidence type="ECO:0000256" key="3">
    <source>
        <dbReference type="ARBA" id="ARBA00022989"/>
    </source>
</evidence>
<reference evidence="8 9" key="1">
    <citation type="journal article" date="2020" name="Genomics">
        <title>Complete, high-quality genomes from long-read metagenomic sequencing of two wolf lichen thalli reveals enigmatic genome architecture.</title>
        <authorList>
            <person name="McKenzie S.K."/>
            <person name="Walston R.F."/>
            <person name="Allen J.L."/>
        </authorList>
    </citation>
    <scope>NUCLEOTIDE SEQUENCE [LARGE SCALE GENOMIC DNA]</scope>
    <source>
        <strain evidence="8">WasteWater1</strain>
    </source>
</reference>
<evidence type="ECO:0000313" key="9">
    <source>
        <dbReference type="Proteomes" id="UP000593566"/>
    </source>
</evidence>
<keyword evidence="2 6" id="KW-0812">Transmembrane</keyword>
<evidence type="ECO:0000313" key="8">
    <source>
        <dbReference type="EMBL" id="KAF6225282.1"/>
    </source>
</evidence>
<dbReference type="EMBL" id="JACCJB010000008">
    <property type="protein sequence ID" value="KAF6225282.1"/>
    <property type="molecule type" value="Genomic_DNA"/>
</dbReference>